<dbReference type="RefSeq" id="WP_283924789.1">
    <property type="nucleotide sequence ID" value="NZ_CP126084.1"/>
</dbReference>
<dbReference type="Proteomes" id="UP001177943">
    <property type="component" value="Chromosome"/>
</dbReference>
<organism evidence="1 2">
    <name type="scientific">Paenibacillus woosongensis</name>
    <dbReference type="NCBI Taxonomy" id="307580"/>
    <lineage>
        <taxon>Bacteria</taxon>
        <taxon>Bacillati</taxon>
        <taxon>Bacillota</taxon>
        <taxon>Bacilli</taxon>
        <taxon>Bacillales</taxon>
        <taxon>Paenibacillaceae</taxon>
        <taxon>Paenibacillus</taxon>
    </lineage>
</organism>
<proteinExistence type="predicted"/>
<name>A0AA95HZX6_9BACL</name>
<accession>A0AA95HZX6</accession>
<sequence>MDNIIEKIYNGSLQPDAYINPQDPEYRKLTKQTSNLMEECRKRFSENDFRFIEGIIDLYGKTYSMHSTASFVHGFKIGALMMIEVFNVKEQA</sequence>
<protein>
    <submittedName>
        <fullName evidence="1">Uncharacterized protein</fullName>
    </submittedName>
</protein>
<reference evidence="1" key="1">
    <citation type="submission" date="2023-05" db="EMBL/GenBank/DDBJ databases">
        <title>Comparative genomics of Bacillaceae isolates and their secondary metabolite potential.</title>
        <authorList>
            <person name="Song L."/>
            <person name="Nielsen L.J."/>
            <person name="Mohite O."/>
            <person name="Xu X."/>
            <person name="Weber T."/>
            <person name="Kovacs A.T."/>
        </authorList>
    </citation>
    <scope>NUCLEOTIDE SEQUENCE</scope>
    <source>
        <strain evidence="1">B2_4</strain>
    </source>
</reference>
<dbReference type="InterPro" id="IPR049215">
    <property type="entry name" value="DUF6809"/>
</dbReference>
<evidence type="ECO:0000313" key="1">
    <source>
        <dbReference type="EMBL" id="WHX47196.1"/>
    </source>
</evidence>
<evidence type="ECO:0000313" key="2">
    <source>
        <dbReference type="Proteomes" id="UP001177943"/>
    </source>
</evidence>
<gene>
    <name evidence="1" type="ORF">QNH46_13560</name>
</gene>
<dbReference type="KEGG" id="pwn:QNH46_13560"/>
<dbReference type="Pfam" id="PF20648">
    <property type="entry name" value="DUF6809"/>
    <property type="match status" value="1"/>
</dbReference>
<dbReference type="EMBL" id="CP126084">
    <property type="protein sequence ID" value="WHX47196.1"/>
    <property type="molecule type" value="Genomic_DNA"/>
</dbReference>
<dbReference type="AlphaFoldDB" id="A0AA95HZX6"/>